<dbReference type="InterPro" id="IPR013148">
    <property type="entry name" value="Glyco_hydro_32_N"/>
</dbReference>
<keyword evidence="13" id="KW-1185">Reference proteome</keyword>
<dbReference type="InterPro" id="IPR013189">
    <property type="entry name" value="Glyco_hydro_32_C"/>
</dbReference>
<comment type="similarity">
    <text evidence="2 8">Belongs to the glycosyl hydrolase 32 family.</text>
</comment>
<evidence type="ECO:0000256" key="3">
    <source>
        <dbReference type="ARBA" id="ARBA00012758"/>
    </source>
</evidence>
<evidence type="ECO:0000259" key="11">
    <source>
        <dbReference type="Pfam" id="PF08244"/>
    </source>
</evidence>
<dbReference type="RefSeq" id="WP_390272233.1">
    <property type="nucleotide sequence ID" value="NZ_JBHRSA010000042.1"/>
</dbReference>
<evidence type="ECO:0000256" key="8">
    <source>
        <dbReference type="RuleBase" id="RU362110"/>
    </source>
</evidence>
<dbReference type="CDD" id="cd18623">
    <property type="entry name" value="GH32_ScrB-like"/>
    <property type="match status" value="1"/>
</dbReference>
<keyword evidence="6 8" id="KW-0326">Glycosidase</keyword>
<dbReference type="InterPro" id="IPR018053">
    <property type="entry name" value="Glyco_hydro_32_AS"/>
</dbReference>
<dbReference type="InterPro" id="IPR051214">
    <property type="entry name" value="GH32_Enzymes"/>
</dbReference>
<name>A0ABV7CX27_9BACI</name>
<reference evidence="13" key="1">
    <citation type="journal article" date="2019" name="Int. J. Syst. Evol. Microbiol.">
        <title>The Global Catalogue of Microorganisms (GCM) 10K type strain sequencing project: providing services to taxonomists for standard genome sequencing and annotation.</title>
        <authorList>
            <consortium name="The Broad Institute Genomics Platform"/>
            <consortium name="The Broad Institute Genome Sequencing Center for Infectious Disease"/>
            <person name="Wu L."/>
            <person name="Ma J."/>
        </authorList>
    </citation>
    <scope>NUCLEOTIDE SEQUENCE [LARGE SCALE GENOMIC DNA]</scope>
    <source>
        <strain evidence="13">KCTC 13128</strain>
    </source>
</reference>
<feature type="domain" description="Glycosyl hydrolase family 32 C-terminal" evidence="11">
    <location>
        <begin position="356"/>
        <end position="466"/>
    </location>
</feature>
<evidence type="ECO:0000256" key="2">
    <source>
        <dbReference type="ARBA" id="ARBA00009902"/>
    </source>
</evidence>
<evidence type="ECO:0000256" key="9">
    <source>
        <dbReference type="RuleBase" id="RU365015"/>
    </source>
</evidence>
<dbReference type="GO" id="GO:0016787">
    <property type="term" value="F:hydrolase activity"/>
    <property type="evidence" value="ECO:0007669"/>
    <property type="project" value="UniProtKB-KW"/>
</dbReference>
<dbReference type="EC" id="3.2.1.26" evidence="3 8"/>
<dbReference type="Pfam" id="PF00251">
    <property type="entry name" value="Glyco_hydro_32N"/>
    <property type="match status" value="1"/>
</dbReference>
<feature type="domain" description="Glycosyl hydrolase family 32 N-terminal" evidence="10">
    <location>
        <begin position="29"/>
        <end position="333"/>
    </location>
</feature>
<evidence type="ECO:0000256" key="6">
    <source>
        <dbReference type="ARBA" id="ARBA00023295"/>
    </source>
</evidence>
<evidence type="ECO:0000256" key="7">
    <source>
        <dbReference type="ARBA" id="ARBA00033367"/>
    </source>
</evidence>
<evidence type="ECO:0000256" key="1">
    <source>
        <dbReference type="ARBA" id="ARBA00004914"/>
    </source>
</evidence>
<comment type="pathway">
    <text evidence="1 9">Glycan biosynthesis; sucrose metabolism.</text>
</comment>
<evidence type="ECO:0000313" key="13">
    <source>
        <dbReference type="Proteomes" id="UP001595279"/>
    </source>
</evidence>
<dbReference type="Pfam" id="PF08244">
    <property type="entry name" value="Glyco_hydro_32C"/>
    <property type="match status" value="1"/>
</dbReference>
<dbReference type="InterPro" id="IPR001362">
    <property type="entry name" value="Glyco_hydro_32"/>
</dbReference>
<dbReference type="PANTHER" id="PTHR43101:SF1">
    <property type="entry name" value="BETA-FRUCTOSIDASE"/>
    <property type="match status" value="1"/>
</dbReference>
<keyword evidence="9" id="KW-0963">Cytoplasm</keyword>
<dbReference type="Gene3D" id="2.115.10.20">
    <property type="entry name" value="Glycosyl hydrolase domain, family 43"/>
    <property type="match status" value="1"/>
</dbReference>
<organism evidence="12 13">
    <name type="scientific">Virgibacillus xinjiangensis</name>
    <dbReference type="NCBI Taxonomy" id="393090"/>
    <lineage>
        <taxon>Bacteria</taxon>
        <taxon>Bacillati</taxon>
        <taxon>Bacillota</taxon>
        <taxon>Bacilli</taxon>
        <taxon>Bacillales</taxon>
        <taxon>Bacillaceae</taxon>
        <taxon>Virgibacillus</taxon>
    </lineage>
</organism>
<dbReference type="PROSITE" id="PS00609">
    <property type="entry name" value="GLYCOSYL_HYDROL_F32"/>
    <property type="match status" value="1"/>
</dbReference>
<dbReference type="EMBL" id="JBHRSA010000042">
    <property type="protein sequence ID" value="MFC3040720.1"/>
    <property type="molecule type" value="Genomic_DNA"/>
</dbReference>
<dbReference type="NCBIfam" id="TIGR01322">
    <property type="entry name" value="scrB_fam"/>
    <property type="match status" value="1"/>
</dbReference>
<comment type="function">
    <text evidence="9">Enables the bacterium to metabolize sucrose as a sole carbon source.</text>
</comment>
<accession>A0ABV7CX27</accession>
<protein>
    <recommendedName>
        <fullName evidence="4 8">Sucrose-6-phosphate hydrolase</fullName>
        <ecNumber evidence="3 8">3.2.1.26</ecNumber>
    </recommendedName>
    <alternativeName>
        <fullName evidence="7 9">Invertase</fullName>
    </alternativeName>
</protein>
<dbReference type="Proteomes" id="UP001595279">
    <property type="component" value="Unassembled WGS sequence"/>
</dbReference>
<keyword evidence="5 8" id="KW-0378">Hydrolase</keyword>
<evidence type="ECO:0000256" key="4">
    <source>
        <dbReference type="ARBA" id="ARBA00019623"/>
    </source>
</evidence>
<dbReference type="SUPFAM" id="SSF49899">
    <property type="entry name" value="Concanavalin A-like lectins/glucanases"/>
    <property type="match status" value="1"/>
</dbReference>
<dbReference type="SUPFAM" id="SSF75005">
    <property type="entry name" value="Arabinanase/levansucrase/invertase"/>
    <property type="match status" value="1"/>
</dbReference>
<evidence type="ECO:0000256" key="5">
    <source>
        <dbReference type="ARBA" id="ARBA00022801"/>
    </source>
</evidence>
<comment type="caution">
    <text evidence="12">The sequence shown here is derived from an EMBL/GenBank/DDBJ whole genome shotgun (WGS) entry which is preliminary data.</text>
</comment>
<evidence type="ECO:0000313" key="12">
    <source>
        <dbReference type="EMBL" id="MFC3040720.1"/>
    </source>
</evidence>
<dbReference type="SMART" id="SM00640">
    <property type="entry name" value="Glyco_32"/>
    <property type="match status" value="1"/>
</dbReference>
<dbReference type="InterPro" id="IPR013320">
    <property type="entry name" value="ConA-like_dom_sf"/>
</dbReference>
<dbReference type="PANTHER" id="PTHR43101">
    <property type="entry name" value="BETA-FRUCTOSIDASE"/>
    <property type="match status" value="1"/>
</dbReference>
<dbReference type="Gene3D" id="2.60.120.560">
    <property type="entry name" value="Exo-inulinase, domain 1"/>
    <property type="match status" value="1"/>
</dbReference>
<comment type="catalytic activity">
    <reaction evidence="8">
        <text>Hydrolysis of terminal non-reducing beta-D-fructofuranoside residues in beta-D-fructofuranosides.</text>
        <dbReference type="EC" id="3.2.1.26"/>
    </reaction>
</comment>
<comment type="subcellular location">
    <subcellularLocation>
        <location evidence="9">Cytoplasm</location>
    </subcellularLocation>
</comment>
<dbReference type="InterPro" id="IPR006232">
    <property type="entry name" value="Suc6P_hydrolase"/>
</dbReference>
<evidence type="ECO:0000259" key="10">
    <source>
        <dbReference type="Pfam" id="PF00251"/>
    </source>
</evidence>
<sequence>MIKNTDELYDRIVKHQELVESDPYRLHYHIMPPVGLLNDPNGLVYFNGRYHVFYQWNPWETAHGAKYWGHYVSDDLVHWESAPPALAPDQWYDKNGCYSGSAVVWNDQLYVFYTGNVKDEADNRESYQCLAISEDGIHFEKKGPVIHVPEGYTAHFRDPKVFYHEDRWYMVLGAQTEELRGEAVIYTSADLENWRFHGPLIGSGHPGIGEFGYMWECPDLFQLGGKDILVACPQGLSPEGYAFQNIYQSGYFAGSVDYKNLSFDHKPFVELDRGFDFYAPQTMVDPTGRRILFGWMGNAEEKVVQPTVKHEWIHALTIPRELVWQDGRLLQRPVEELHHLRADEVHLEDVVMEGKVELPGVRGNVLELELQIADWQADAFTIGIGKTTRIHYTSDSNVFTFERNGADGNGPMESRQCIVEELRDIRIFKDTSSMEIFVNGGEEVFTSRVFDDPEDGSIAFSTESGRVLVNARKWKLEKSAEQQ</sequence>
<dbReference type="InterPro" id="IPR023296">
    <property type="entry name" value="Glyco_hydro_beta-prop_sf"/>
</dbReference>
<proteinExistence type="inferred from homology"/>
<gene>
    <name evidence="12" type="ORF">ACFOGI_10720</name>
</gene>
<keyword evidence="9" id="KW-0119">Carbohydrate metabolism</keyword>